<gene>
    <name evidence="1" type="ORF">F2Y39_04195</name>
</gene>
<comment type="caution">
    <text evidence="1">The sequence shown here is derived from an EMBL/GenBank/DDBJ whole genome shotgun (WGS) entry which is preliminary data.</text>
</comment>
<reference evidence="1 2" key="1">
    <citation type="journal article" date="2019" name="Nat. Med.">
        <title>A library of human gut bacterial isolates paired with longitudinal multiomics data enables mechanistic microbiome research.</title>
        <authorList>
            <person name="Poyet M."/>
            <person name="Groussin M."/>
            <person name="Gibbons S.M."/>
            <person name="Avila-Pacheco J."/>
            <person name="Jiang X."/>
            <person name="Kearney S.M."/>
            <person name="Perrotta A.R."/>
            <person name="Berdy B."/>
            <person name="Zhao S."/>
            <person name="Lieberman T.D."/>
            <person name="Swanson P.K."/>
            <person name="Smith M."/>
            <person name="Roesemann S."/>
            <person name="Alexander J.E."/>
            <person name="Rich S.A."/>
            <person name="Livny J."/>
            <person name="Vlamakis H."/>
            <person name="Clish C."/>
            <person name="Bullock K."/>
            <person name="Deik A."/>
            <person name="Scott J."/>
            <person name="Pierce K.A."/>
            <person name="Xavier R.J."/>
            <person name="Alm E.J."/>
        </authorList>
    </citation>
    <scope>NUCLEOTIDE SEQUENCE [LARGE SCALE GENOMIC DNA]</scope>
    <source>
        <strain evidence="1 2">BIOML-A25</strain>
    </source>
</reference>
<sequence>MHKSVIISIVYPPTTPAFSHPSFPEGGEWEYYRLGGKHPKEVGTEDDAKCERRTIAELSRSVGEAIAKRRQSQCATWAKPVQSVS</sequence>
<name>A0A6H9QIZ2_9BACE</name>
<organism evidence="1 2">
    <name type="scientific">Bacteroides caccae</name>
    <dbReference type="NCBI Taxonomy" id="47678"/>
    <lineage>
        <taxon>Bacteria</taxon>
        <taxon>Pseudomonadati</taxon>
        <taxon>Bacteroidota</taxon>
        <taxon>Bacteroidia</taxon>
        <taxon>Bacteroidales</taxon>
        <taxon>Bacteroidaceae</taxon>
        <taxon>Bacteroides</taxon>
    </lineage>
</organism>
<evidence type="ECO:0000313" key="2">
    <source>
        <dbReference type="Proteomes" id="UP000427825"/>
    </source>
</evidence>
<protein>
    <submittedName>
        <fullName evidence="1">Uncharacterized protein</fullName>
    </submittedName>
</protein>
<dbReference type="RefSeq" id="WP_130056585.1">
    <property type="nucleotide sequence ID" value="NZ_JADMRX010000001.1"/>
</dbReference>
<dbReference type="AlphaFoldDB" id="A0A6H9QIZ2"/>
<evidence type="ECO:0000313" key="1">
    <source>
        <dbReference type="EMBL" id="KAA5479820.1"/>
    </source>
</evidence>
<dbReference type="EMBL" id="VVYJ01000002">
    <property type="protein sequence ID" value="KAA5479820.1"/>
    <property type="molecule type" value="Genomic_DNA"/>
</dbReference>
<accession>A0A6H9QIZ2</accession>
<dbReference type="Proteomes" id="UP000427825">
    <property type="component" value="Unassembled WGS sequence"/>
</dbReference>
<proteinExistence type="predicted"/>